<feature type="transmembrane region" description="Helical" evidence="3">
    <location>
        <begin position="88"/>
        <end position="109"/>
    </location>
</feature>
<dbReference type="PANTHER" id="PTHR30531">
    <property type="entry name" value="FLAGELLAR BIOSYNTHETIC PROTEIN FLHB"/>
    <property type="match status" value="1"/>
</dbReference>
<evidence type="ECO:0000256" key="1">
    <source>
        <dbReference type="ARBA" id="ARBA00010690"/>
    </source>
</evidence>
<name>A0A2S0UQR0_9RHOB</name>
<keyword evidence="5" id="KW-1185">Reference proteome</keyword>
<dbReference type="GO" id="GO:0005886">
    <property type="term" value="C:plasma membrane"/>
    <property type="evidence" value="ECO:0007669"/>
    <property type="project" value="TreeGrafter"/>
</dbReference>
<keyword evidence="3" id="KW-0812">Transmembrane</keyword>
<dbReference type="RefSeq" id="WP_108436922.1">
    <property type="nucleotide sequence ID" value="NZ_CP028918.1"/>
</dbReference>
<feature type="region of interest" description="Disordered" evidence="2">
    <location>
        <begin position="1"/>
        <end position="23"/>
    </location>
</feature>
<dbReference type="Proteomes" id="UP000244496">
    <property type="component" value="Chromosome"/>
</dbReference>
<evidence type="ECO:0000256" key="3">
    <source>
        <dbReference type="SAM" id="Phobius"/>
    </source>
</evidence>
<comment type="similarity">
    <text evidence="1">Belongs to the type III secretion exporter family.</text>
</comment>
<sequence length="358" mass="39502">MSETDDKPHDPSQKRLDDARKRGEIPRSQDVLTAATYAGFLAAGFAFGPVALLAAADVATRMLAQADRLSPQAMSSGAHALQTLVGPLILPLLPFFLMPALVVCVVLAAERGVIFAPEKLMPKLSRIDPVAALGHKFGPDGMVEFAKSTAKIVLTGWLLFWFLGRHAADLFSTVALSPAQGLALMLRLTLQFLFLVFLVSLAFGALDYLWQVLRHKSRNRMSRQELVEEHKESEGDPHFRQHRRQRGQEIAMNRMLRDVETADVVVVNPTHYAVALKWNRAKRQAPVCVAKGVDEIAAAIRAKAAEHGVPIHRDPPTARAIFASVNLGQPVQPDHYRAVAAAIRFAEAMRKRARKRLQ</sequence>
<feature type="transmembrane region" description="Helical" evidence="3">
    <location>
        <begin position="188"/>
        <end position="210"/>
    </location>
</feature>
<evidence type="ECO:0000313" key="5">
    <source>
        <dbReference type="Proteomes" id="UP000244496"/>
    </source>
</evidence>
<keyword evidence="4" id="KW-0966">Cell projection</keyword>
<feature type="transmembrane region" description="Helical" evidence="3">
    <location>
        <begin position="152"/>
        <end position="168"/>
    </location>
</feature>
<dbReference type="OrthoDB" id="9807950at2"/>
<proteinExistence type="inferred from homology"/>
<feature type="transmembrane region" description="Helical" evidence="3">
    <location>
        <begin position="31"/>
        <end position="56"/>
    </location>
</feature>
<evidence type="ECO:0000256" key="2">
    <source>
        <dbReference type="SAM" id="MobiDB-lite"/>
    </source>
</evidence>
<dbReference type="InterPro" id="IPR029025">
    <property type="entry name" value="T3SS_substrate_exporter_C"/>
</dbReference>
<dbReference type="Pfam" id="PF01312">
    <property type="entry name" value="Bac_export_2"/>
    <property type="match status" value="1"/>
</dbReference>
<organism evidence="4 5">
    <name type="scientific">Paragemmobacter aquarius</name>
    <dbReference type="NCBI Taxonomy" id="2169400"/>
    <lineage>
        <taxon>Bacteria</taxon>
        <taxon>Pseudomonadati</taxon>
        <taxon>Pseudomonadota</taxon>
        <taxon>Alphaproteobacteria</taxon>
        <taxon>Rhodobacterales</taxon>
        <taxon>Paracoccaceae</taxon>
        <taxon>Paragemmobacter</taxon>
    </lineage>
</organism>
<dbReference type="Gene3D" id="6.10.250.2080">
    <property type="match status" value="1"/>
</dbReference>
<keyword evidence="3" id="KW-0472">Membrane</keyword>
<dbReference type="PRINTS" id="PR00950">
    <property type="entry name" value="TYPE3IMSPROT"/>
</dbReference>
<evidence type="ECO:0000313" key="4">
    <source>
        <dbReference type="EMBL" id="AWB50110.1"/>
    </source>
</evidence>
<dbReference type="GO" id="GO:0009306">
    <property type="term" value="P:protein secretion"/>
    <property type="evidence" value="ECO:0007669"/>
    <property type="project" value="InterPro"/>
</dbReference>
<dbReference type="SUPFAM" id="SSF160544">
    <property type="entry name" value="EscU C-terminal domain-like"/>
    <property type="match status" value="1"/>
</dbReference>
<keyword evidence="4" id="KW-0282">Flagellum</keyword>
<dbReference type="Gene3D" id="3.40.1690.10">
    <property type="entry name" value="secretion proteins EscU"/>
    <property type="match status" value="1"/>
</dbReference>
<dbReference type="KEGG" id="geh:HYN69_17785"/>
<gene>
    <name evidence="4" type="ORF">HYN69_17785</name>
</gene>
<dbReference type="AlphaFoldDB" id="A0A2S0UQR0"/>
<dbReference type="InterPro" id="IPR006135">
    <property type="entry name" value="T3SS_substrate_exporter"/>
</dbReference>
<reference evidence="4 5" key="1">
    <citation type="submission" date="2018-04" db="EMBL/GenBank/DDBJ databases">
        <title>Genome sequencing of Gemmobacter.</title>
        <authorList>
            <person name="Yi H."/>
            <person name="Baek M.-G."/>
        </authorList>
    </citation>
    <scope>NUCLEOTIDE SEQUENCE [LARGE SCALE GENOMIC DNA]</scope>
    <source>
        <strain evidence="4 5">HYN0069</strain>
    </source>
</reference>
<protein>
    <submittedName>
        <fullName evidence="4">Flagellar biosynthesis protein FlhB</fullName>
    </submittedName>
</protein>
<keyword evidence="4" id="KW-0969">Cilium</keyword>
<dbReference type="EMBL" id="CP028918">
    <property type="protein sequence ID" value="AWB50110.1"/>
    <property type="molecule type" value="Genomic_DNA"/>
</dbReference>
<accession>A0A2S0UQR0</accession>
<keyword evidence="3" id="KW-1133">Transmembrane helix</keyword>
<dbReference type="PANTHER" id="PTHR30531:SF12">
    <property type="entry name" value="FLAGELLAR BIOSYNTHETIC PROTEIN FLHB"/>
    <property type="match status" value="1"/>
</dbReference>